<feature type="compositionally biased region" description="Polar residues" evidence="1">
    <location>
        <begin position="1147"/>
        <end position="1157"/>
    </location>
</feature>
<accession>A0AAD6YS19</accession>
<dbReference type="InterPro" id="IPR012337">
    <property type="entry name" value="RNaseH-like_sf"/>
</dbReference>
<name>A0AAD6YS19_9AGAR</name>
<dbReference type="Pfam" id="PF20499">
    <property type="entry name" value="DUF6729"/>
    <property type="match status" value="1"/>
</dbReference>
<dbReference type="AlphaFoldDB" id="A0AAD6YS19"/>
<dbReference type="Gene3D" id="3.30.420.10">
    <property type="entry name" value="Ribonuclease H-like superfamily/Ribonuclease H"/>
    <property type="match status" value="1"/>
</dbReference>
<organism evidence="3 4">
    <name type="scientific">Mycena pura</name>
    <dbReference type="NCBI Taxonomy" id="153505"/>
    <lineage>
        <taxon>Eukaryota</taxon>
        <taxon>Fungi</taxon>
        <taxon>Dikarya</taxon>
        <taxon>Basidiomycota</taxon>
        <taxon>Agaricomycotina</taxon>
        <taxon>Agaricomycetes</taxon>
        <taxon>Agaricomycetidae</taxon>
        <taxon>Agaricales</taxon>
        <taxon>Marasmiineae</taxon>
        <taxon>Mycenaceae</taxon>
        <taxon>Mycena</taxon>
    </lineage>
</organism>
<dbReference type="EMBL" id="JARJCW010000003">
    <property type="protein sequence ID" value="KAJ7227493.1"/>
    <property type="molecule type" value="Genomic_DNA"/>
</dbReference>
<evidence type="ECO:0000313" key="4">
    <source>
        <dbReference type="Proteomes" id="UP001219525"/>
    </source>
</evidence>
<feature type="region of interest" description="Disordered" evidence="1">
    <location>
        <begin position="1133"/>
        <end position="1157"/>
    </location>
</feature>
<feature type="region of interest" description="Disordered" evidence="1">
    <location>
        <begin position="1"/>
        <end position="44"/>
    </location>
</feature>
<proteinExistence type="predicted"/>
<evidence type="ECO:0000313" key="3">
    <source>
        <dbReference type="EMBL" id="KAJ7227493.1"/>
    </source>
</evidence>
<dbReference type="InterPro" id="IPR046616">
    <property type="entry name" value="DUF6729"/>
</dbReference>
<dbReference type="GO" id="GO:0003676">
    <property type="term" value="F:nucleic acid binding"/>
    <property type="evidence" value="ECO:0007669"/>
    <property type="project" value="InterPro"/>
</dbReference>
<protein>
    <recommendedName>
        <fullName evidence="2">DUF6729 domain-containing protein</fullName>
    </recommendedName>
</protein>
<dbReference type="Proteomes" id="UP001219525">
    <property type="component" value="Unassembled WGS sequence"/>
</dbReference>
<sequence>MSSPSPIDFISDIDDSTGSSGFLGGGLGEEEEDDENAKTPSHKPFPDWFQQTVKALLDELKYDLEETTAAKSRHYLAGTFWLPRKPAWFALGRMNVKPTDLFLPDFFIWDPMSLLGGTAGIVCPECNSRHLTRDGVVERPRRVVDIDTCFWIVGYTYACRKRSGGCGVRFRSWDQRVLGRVPLPLAAEFPAHLTWRSGLSTRAFGVVRSFFQHGMGAEEVADLFRMQHLRRYDEIRLQYLRTKVKQMNLPGKTYEPFLPFDDHSASGFHGFTPSGQWLRDVYDDFIETYRDVLNQHTAMLPARICAIDHSHKLAKHVFKVDGVPIFTALLTVTNEKGEIKVCVLVATKSHSQFEDALRRLRDDLQIYGHDLPQVFYTDNMSDKPMLEKIFAMLLDKVTPVEKHAELPLFVDPQCVVQPSKLDDTTTINNVMRSILDDLSRTNDNHIVIGFGSEWNIDITPHGRLTQQGPPAVLQLAYKDQVHVLQIGEMLKRQVLPLQLLNLLQEPRVIKAGRSVNADLRRLATACGKPPGLFNLTAIQQQYAARDAYAALVLYRKINETPLPVPMDQHTCCGASVLLLTDDNKKLAARGVISPAAALEMFNGKNLTSTRTVITVREVLVPGAIIGQNDKKCSLKDHGDPPFDILAHRSHVRVVSHRHVNLPPPPPQPLFMSEPLPPDLAETPADDPSGDFISLGEDLDAIDDVESGNSTHSTGDRDAANAAEGTSVLGDIPVLATYASLIRSRVLKDVFHVFNMLYISRTHGLRVPFSRALRDALLVPHPADKAQIEAYLKTKNVTWNDMLRFHPKWLWRHCRRTIPPPEDLYPLVHAVFMTWGSLKDGKTGIPLFNSAAWKVAKNILELIKNGFVSDPPGVQLYYCIGFDEKAGGLPIYRCLRGTNMVEGGVHTHLLAKLPSHGASVRHMVACLLDFVLRHNLHVGHFNSTGKKYVSHDSIWLLNTIQELEITLAEGYGLPPAPLAWINGNLYQQTEQSVGIVRIPKSVCAPVEIQLYNEEIDSKRTQKQQYLARMQGTRIAVLPVHTVAEKLLFNELMRTSLAFQSCKSAVSTAATAIWNREAESKPDIFYKLEEQLTAYLNGNYKDSANVRQSCAQARGQIEPLEQTLQDPKRADRIVNARSGPPVGHRVTSGFDTSLNARLE</sequence>
<feature type="compositionally biased region" description="Low complexity" evidence="1">
    <location>
        <begin position="1"/>
        <end position="20"/>
    </location>
</feature>
<dbReference type="InterPro" id="IPR036397">
    <property type="entry name" value="RNaseH_sf"/>
</dbReference>
<dbReference type="PANTHER" id="PTHR47773">
    <property type="entry name" value="SI:DKEY-9I5.2-RELATED"/>
    <property type="match status" value="1"/>
</dbReference>
<keyword evidence="4" id="KW-1185">Reference proteome</keyword>
<feature type="domain" description="DUF6729" evidence="2">
    <location>
        <begin position="94"/>
        <end position="283"/>
    </location>
</feature>
<dbReference type="PANTHER" id="PTHR47773:SF1">
    <property type="entry name" value="C2H2-TYPE DOMAIN-CONTAINING PROTEIN"/>
    <property type="match status" value="1"/>
</dbReference>
<feature type="region of interest" description="Disordered" evidence="1">
    <location>
        <begin position="657"/>
        <end position="692"/>
    </location>
</feature>
<evidence type="ECO:0000259" key="2">
    <source>
        <dbReference type="Pfam" id="PF20499"/>
    </source>
</evidence>
<evidence type="ECO:0000256" key="1">
    <source>
        <dbReference type="SAM" id="MobiDB-lite"/>
    </source>
</evidence>
<dbReference type="SUPFAM" id="SSF53098">
    <property type="entry name" value="Ribonuclease H-like"/>
    <property type="match status" value="1"/>
</dbReference>
<comment type="caution">
    <text evidence="3">The sequence shown here is derived from an EMBL/GenBank/DDBJ whole genome shotgun (WGS) entry which is preliminary data.</text>
</comment>
<reference evidence="3" key="1">
    <citation type="submission" date="2023-03" db="EMBL/GenBank/DDBJ databases">
        <title>Massive genome expansion in bonnet fungi (Mycena s.s.) driven by repeated elements and novel gene families across ecological guilds.</title>
        <authorList>
            <consortium name="Lawrence Berkeley National Laboratory"/>
            <person name="Harder C.B."/>
            <person name="Miyauchi S."/>
            <person name="Viragh M."/>
            <person name="Kuo A."/>
            <person name="Thoen E."/>
            <person name="Andreopoulos B."/>
            <person name="Lu D."/>
            <person name="Skrede I."/>
            <person name="Drula E."/>
            <person name="Henrissat B."/>
            <person name="Morin E."/>
            <person name="Kohler A."/>
            <person name="Barry K."/>
            <person name="LaButti K."/>
            <person name="Morin E."/>
            <person name="Salamov A."/>
            <person name="Lipzen A."/>
            <person name="Mereny Z."/>
            <person name="Hegedus B."/>
            <person name="Baldrian P."/>
            <person name="Stursova M."/>
            <person name="Weitz H."/>
            <person name="Taylor A."/>
            <person name="Grigoriev I.V."/>
            <person name="Nagy L.G."/>
            <person name="Martin F."/>
            <person name="Kauserud H."/>
        </authorList>
    </citation>
    <scope>NUCLEOTIDE SEQUENCE</scope>
    <source>
        <strain evidence="3">9144</strain>
    </source>
</reference>
<gene>
    <name evidence="3" type="ORF">GGX14DRAFT_347896</name>
</gene>